<name>A0AA37JLC3_9FIRM</name>
<reference evidence="4" key="1">
    <citation type="submission" date="2022-01" db="EMBL/GenBank/DDBJ databases">
        <title>Novel bile acid biosynthetic pathways are enriched in the microbiome of centenarians.</title>
        <authorList>
            <person name="Sato Y."/>
            <person name="Atarashi K."/>
            <person name="Plichta R.D."/>
            <person name="Arai Y."/>
            <person name="Sasajima S."/>
            <person name="Kearney M.S."/>
            <person name="Suda W."/>
            <person name="Takeshita K."/>
            <person name="Sasaki T."/>
            <person name="Okamoto S."/>
            <person name="Skelly N.A."/>
            <person name="Okamura Y."/>
            <person name="Vlamakis H."/>
            <person name="Li Y."/>
            <person name="Tanoue T."/>
            <person name="Takei H."/>
            <person name="Nittono H."/>
            <person name="Narushima S."/>
            <person name="Irie J."/>
            <person name="Itoh H."/>
            <person name="Moriya K."/>
            <person name="Sugiura Y."/>
            <person name="Suematsu M."/>
            <person name="Moritoki N."/>
            <person name="Shibata S."/>
            <person name="Littman R.D."/>
            <person name="Fischbach A.M."/>
            <person name="Uwamino Y."/>
            <person name="Inoue T."/>
            <person name="Honda A."/>
            <person name="Hattori M."/>
            <person name="Murai T."/>
            <person name="Xavier J.R."/>
            <person name="Hirose N."/>
            <person name="Honda K."/>
        </authorList>
    </citation>
    <scope>NUCLEOTIDE SEQUENCE</scope>
    <source>
        <strain evidence="4">CE91-St55</strain>
    </source>
</reference>
<evidence type="ECO:0000313" key="5">
    <source>
        <dbReference type="Proteomes" id="UP001055091"/>
    </source>
</evidence>
<dbReference type="Pfam" id="PF00440">
    <property type="entry name" value="TetR_N"/>
    <property type="match status" value="1"/>
</dbReference>
<proteinExistence type="predicted"/>
<dbReference type="RefSeq" id="WP_118042248.1">
    <property type="nucleotide sequence ID" value="NZ_BQNJ01000002.1"/>
</dbReference>
<dbReference type="InterPro" id="IPR009057">
    <property type="entry name" value="Homeodomain-like_sf"/>
</dbReference>
<protein>
    <recommendedName>
        <fullName evidence="3">HTH tetR-type domain-containing protein</fullName>
    </recommendedName>
</protein>
<accession>A0AA37JLC3</accession>
<dbReference type="EMBL" id="BQNJ01000002">
    <property type="protein sequence ID" value="GKH03721.1"/>
    <property type="molecule type" value="Genomic_DNA"/>
</dbReference>
<dbReference type="PROSITE" id="PS50977">
    <property type="entry name" value="HTH_TETR_2"/>
    <property type="match status" value="1"/>
</dbReference>
<evidence type="ECO:0000256" key="2">
    <source>
        <dbReference type="PROSITE-ProRule" id="PRU00335"/>
    </source>
</evidence>
<evidence type="ECO:0000313" key="4">
    <source>
        <dbReference type="EMBL" id="GKH03721.1"/>
    </source>
</evidence>
<feature type="domain" description="HTH tetR-type" evidence="3">
    <location>
        <begin position="12"/>
        <end position="72"/>
    </location>
</feature>
<feature type="DNA-binding region" description="H-T-H motif" evidence="2">
    <location>
        <begin position="35"/>
        <end position="54"/>
    </location>
</feature>
<evidence type="ECO:0000259" key="3">
    <source>
        <dbReference type="PROSITE" id="PS50977"/>
    </source>
</evidence>
<organism evidence="4 5">
    <name type="scientific">Hungatella hathewayi</name>
    <dbReference type="NCBI Taxonomy" id="154046"/>
    <lineage>
        <taxon>Bacteria</taxon>
        <taxon>Bacillati</taxon>
        <taxon>Bacillota</taxon>
        <taxon>Clostridia</taxon>
        <taxon>Lachnospirales</taxon>
        <taxon>Lachnospiraceae</taxon>
        <taxon>Hungatella</taxon>
    </lineage>
</organism>
<dbReference type="InterPro" id="IPR001647">
    <property type="entry name" value="HTH_TetR"/>
</dbReference>
<dbReference type="Proteomes" id="UP001055091">
    <property type="component" value="Unassembled WGS sequence"/>
</dbReference>
<evidence type="ECO:0000256" key="1">
    <source>
        <dbReference type="ARBA" id="ARBA00023125"/>
    </source>
</evidence>
<gene>
    <name evidence="4" type="ORF">CE91St55_57020</name>
</gene>
<dbReference type="GO" id="GO:0003677">
    <property type="term" value="F:DNA binding"/>
    <property type="evidence" value="ECO:0007669"/>
    <property type="project" value="UniProtKB-UniRule"/>
</dbReference>
<dbReference type="SUPFAM" id="SSF46689">
    <property type="entry name" value="Homeodomain-like"/>
    <property type="match status" value="1"/>
</dbReference>
<comment type="caution">
    <text evidence="4">The sequence shown here is derived from an EMBL/GenBank/DDBJ whole genome shotgun (WGS) entry which is preliminary data.</text>
</comment>
<dbReference type="AlphaFoldDB" id="A0AA37JLC3"/>
<keyword evidence="1 2" id="KW-0238">DNA-binding</keyword>
<dbReference type="Gene3D" id="1.10.357.10">
    <property type="entry name" value="Tetracycline Repressor, domain 2"/>
    <property type="match status" value="1"/>
</dbReference>
<sequence length="206" mass="23884">MSRKAYTEQERKQIKEALFVTMLQCINERGIIHSSIEFICRKVGISKSYFYSFFSSKEELVLCALQYQQPKNLYYAQTLMDDPTLSWREGVEEFLKSCCYGSRSGIAVLSIEEAQKVYHCLNPENFQVFRQSQIALSRSLMNIFGISVQVFDPRLFGNLILTMIMVHKAIPDTMPFLFPETAENMVEFQIDALIHKMEQARDSKVT</sequence>